<name>A0AAJ0C614_9PEZI</name>
<evidence type="ECO:0000256" key="2">
    <source>
        <dbReference type="ARBA" id="ARBA00022723"/>
    </source>
</evidence>
<dbReference type="EMBL" id="MU839006">
    <property type="protein sequence ID" value="KAK1768291.1"/>
    <property type="molecule type" value="Genomic_DNA"/>
</dbReference>
<dbReference type="PANTHER" id="PTHR47338">
    <property type="entry name" value="ZN(II)2CYS6 TRANSCRIPTION FACTOR (EUROFUNG)-RELATED"/>
    <property type="match status" value="1"/>
</dbReference>
<protein>
    <submittedName>
        <fullName evidence="9">Fungal-specific transcription factor domain-containing protein</fullName>
    </submittedName>
</protein>
<dbReference type="GO" id="GO:0008270">
    <property type="term" value="F:zinc ion binding"/>
    <property type="evidence" value="ECO:0007669"/>
    <property type="project" value="InterPro"/>
</dbReference>
<evidence type="ECO:0000256" key="4">
    <source>
        <dbReference type="ARBA" id="ARBA00023125"/>
    </source>
</evidence>
<dbReference type="InterPro" id="IPR050815">
    <property type="entry name" value="TF_fung"/>
</dbReference>
<feature type="region of interest" description="Disordered" evidence="7">
    <location>
        <begin position="16"/>
        <end position="47"/>
    </location>
</feature>
<evidence type="ECO:0000259" key="8">
    <source>
        <dbReference type="SMART" id="SM00906"/>
    </source>
</evidence>
<dbReference type="Proteomes" id="UP001244011">
    <property type="component" value="Unassembled WGS sequence"/>
</dbReference>
<dbReference type="GO" id="GO:0005634">
    <property type="term" value="C:nucleus"/>
    <property type="evidence" value="ECO:0007669"/>
    <property type="project" value="UniProtKB-SubCell"/>
</dbReference>
<evidence type="ECO:0000256" key="1">
    <source>
        <dbReference type="ARBA" id="ARBA00004123"/>
    </source>
</evidence>
<feature type="compositionally biased region" description="Low complexity" evidence="7">
    <location>
        <begin position="24"/>
        <end position="40"/>
    </location>
</feature>
<dbReference type="AlphaFoldDB" id="A0AAJ0C614"/>
<keyword evidence="6" id="KW-0539">Nucleus</keyword>
<comment type="subcellular location">
    <subcellularLocation>
        <location evidence="1">Nucleus</location>
    </subcellularLocation>
</comment>
<dbReference type="GO" id="GO:0000981">
    <property type="term" value="F:DNA-binding transcription factor activity, RNA polymerase II-specific"/>
    <property type="evidence" value="ECO:0007669"/>
    <property type="project" value="InterPro"/>
</dbReference>
<comment type="caution">
    <text evidence="9">The sequence shown here is derived from an EMBL/GenBank/DDBJ whole genome shotgun (WGS) entry which is preliminary data.</text>
</comment>
<keyword evidence="2" id="KW-0479">Metal-binding</keyword>
<dbReference type="PANTHER" id="PTHR47338:SF3">
    <property type="entry name" value="C6 FINGER DOMAIN TRANSCRIPTION FACTOR DBAA-RELATED"/>
    <property type="match status" value="1"/>
</dbReference>
<accession>A0AAJ0C614</accession>
<dbReference type="GO" id="GO:0003677">
    <property type="term" value="F:DNA binding"/>
    <property type="evidence" value="ECO:0007669"/>
    <property type="project" value="UniProtKB-KW"/>
</dbReference>
<evidence type="ECO:0000256" key="7">
    <source>
        <dbReference type="SAM" id="MobiDB-lite"/>
    </source>
</evidence>
<gene>
    <name evidence="9" type="ORF">QBC33DRAFT_619130</name>
</gene>
<dbReference type="RefSeq" id="XP_060284504.1">
    <property type="nucleotide sequence ID" value="XM_060432726.1"/>
</dbReference>
<evidence type="ECO:0000256" key="5">
    <source>
        <dbReference type="ARBA" id="ARBA00023163"/>
    </source>
</evidence>
<dbReference type="GeneID" id="85315913"/>
<dbReference type="InterPro" id="IPR007219">
    <property type="entry name" value="XnlR_reg_dom"/>
</dbReference>
<keyword evidence="4" id="KW-0238">DNA-binding</keyword>
<evidence type="ECO:0000313" key="9">
    <source>
        <dbReference type="EMBL" id="KAK1768291.1"/>
    </source>
</evidence>
<dbReference type="GO" id="GO:0006351">
    <property type="term" value="P:DNA-templated transcription"/>
    <property type="evidence" value="ECO:0007669"/>
    <property type="project" value="InterPro"/>
</dbReference>
<dbReference type="CDD" id="cd12148">
    <property type="entry name" value="fungal_TF_MHR"/>
    <property type="match status" value="1"/>
</dbReference>
<keyword evidence="3" id="KW-0805">Transcription regulation</keyword>
<proteinExistence type="predicted"/>
<reference evidence="9" key="1">
    <citation type="submission" date="2023-06" db="EMBL/GenBank/DDBJ databases">
        <title>Genome-scale phylogeny and comparative genomics of the fungal order Sordariales.</title>
        <authorList>
            <consortium name="Lawrence Berkeley National Laboratory"/>
            <person name="Hensen N."/>
            <person name="Bonometti L."/>
            <person name="Westerberg I."/>
            <person name="Brannstrom I.O."/>
            <person name="Guillou S."/>
            <person name="Cros-Aarteil S."/>
            <person name="Calhoun S."/>
            <person name="Haridas S."/>
            <person name="Kuo A."/>
            <person name="Mondo S."/>
            <person name="Pangilinan J."/>
            <person name="Riley R."/>
            <person name="Labutti K."/>
            <person name="Andreopoulos B."/>
            <person name="Lipzen A."/>
            <person name="Chen C."/>
            <person name="Yanf M."/>
            <person name="Daum C."/>
            <person name="Ng V."/>
            <person name="Clum A."/>
            <person name="Steindorff A."/>
            <person name="Ohm R."/>
            <person name="Martin F."/>
            <person name="Silar P."/>
            <person name="Natvig D."/>
            <person name="Lalanne C."/>
            <person name="Gautier V."/>
            <person name="Ament-Velasquez S.L."/>
            <person name="Kruys A."/>
            <person name="Hutchinson M.I."/>
            <person name="Powell A.J."/>
            <person name="Barry K."/>
            <person name="Miller A.N."/>
            <person name="Grigoriev I.V."/>
            <person name="Debuchy R."/>
            <person name="Gladieux P."/>
            <person name="Thoren M.H."/>
            <person name="Johannesson H."/>
        </authorList>
    </citation>
    <scope>NUCLEOTIDE SEQUENCE</scope>
    <source>
        <strain evidence="9">8032-3</strain>
    </source>
</reference>
<keyword evidence="5" id="KW-0804">Transcription</keyword>
<organism evidence="9 10">
    <name type="scientific">Phialemonium atrogriseum</name>
    <dbReference type="NCBI Taxonomy" id="1093897"/>
    <lineage>
        <taxon>Eukaryota</taxon>
        <taxon>Fungi</taxon>
        <taxon>Dikarya</taxon>
        <taxon>Ascomycota</taxon>
        <taxon>Pezizomycotina</taxon>
        <taxon>Sordariomycetes</taxon>
        <taxon>Sordariomycetidae</taxon>
        <taxon>Cephalothecales</taxon>
        <taxon>Cephalothecaceae</taxon>
        <taxon>Phialemonium</taxon>
    </lineage>
</organism>
<evidence type="ECO:0000256" key="3">
    <source>
        <dbReference type="ARBA" id="ARBA00023015"/>
    </source>
</evidence>
<dbReference type="Pfam" id="PF04082">
    <property type="entry name" value="Fungal_trans"/>
    <property type="match status" value="1"/>
</dbReference>
<dbReference type="SMART" id="SM00906">
    <property type="entry name" value="Fungal_trans"/>
    <property type="match status" value="1"/>
</dbReference>
<feature type="domain" description="Xylanolytic transcriptional activator regulatory" evidence="8">
    <location>
        <begin position="268"/>
        <end position="345"/>
    </location>
</feature>
<sequence length="600" mass="66073">MAFGKRSKSNIKARLAALEGSLLQQQQQQQHQQHQQPQPQRADKSTDAPTDEFLIDNIAFGNQLTPPWDLFSVPEFTRETPVPEAQPRVEAQSIYAGAQLVFPNDSISDAGGGGGAWLSPGCDVYGSPPEDEPAIQDSVLSAVSFDRPSRLPEIQASQLMQEDLDQLYADRMHSFAPIVHQRRYHSWRRKLGKSEAQLCLQLAMWTLAASVSAPYQNVAESLYRSARGALEGLDSRRAGPVAAHCVEAVQAWVLLAIHEFMCAEFHRAWSSAGRAFRLIQLNWLPDMDGPDHGAAKPPDRVEAEQRRRTFWMAYCLDRLFSIRSGCPFTFSEQISIRLPTPDVHFQSDQPTPMGFLWEALAGQDMGPTSALVECIVLATLCGRAVSHRHQSLMDKTFCKSKAGPAEGFWARHQGTWAILTWRMDLFAANHLPDLRETDPTLLFVSMMWQAVVLHLYQTMDRVVPIPGLQTPAAVELARHASVAAQEAVGLAANLLRGSYMKIHPLTSIPLSLCADFFASCRDFADPFTPQLRRIAEAAHGLRSFNSLVAAAVAAVGVDDRVGGGGQAGQAGQATQAGSFENGPLTDLFRTWSNLVIQKTL</sequence>
<evidence type="ECO:0000256" key="6">
    <source>
        <dbReference type="ARBA" id="ARBA00023242"/>
    </source>
</evidence>
<evidence type="ECO:0000313" key="10">
    <source>
        <dbReference type="Proteomes" id="UP001244011"/>
    </source>
</evidence>
<keyword evidence="10" id="KW-1185">Reference proteome</keyword>